<organism evidence="2 3">
    <name type="scientific">Stephania cephalantha</name>
    <dbReference type="NCBI Taxonomy" id="152367"/>
    <lineage>
        <taxon>Eukaryota</taxon>
        <taxon>Viridiplantae</taxon>
        <taxon>Streptophyta</taxon>
        <taxon>Embryophyta</taxon>
        <taxon>Tracheophyta</taxon>
        <taxon>Spermatophyta</taxon>
        <taxon>Magnoliopsida</taxon>
        <taxon>Ranunculales</taxon>
        <taxon>Menispermaceae</taxon>
        <taxon>Menispermoideae</taxon>
        <taxon>Cissampelideae</taxon>
        <taxon>Stephania</taxon>
    </lineage>
</organism>
<proteinExistence type="predicted"/>
<feature type="compositionally biased region" description="Low complexity" evidence="1">
    <location>
        <begin position="100"/>
        <end position="116"/>
    </location>
</feature>
<evidence type="ECO:0000313" key="2">
    <source>
        <dbReference type="EMBL" id="KAK9139957.1"/>
    </source>
</evidence>
<name>A0AAP0PDC5_9MAGN</name>
<gene>
    <name evidence="2" type="ORF">Scep_009638</name>
</gene>
<dbReference type="AlphaFoldDB" id="A0AAP0PDC5"/>
<evidence type="ECO:0000313" key="3">
    <source>
        <dbReference type="Proteomes" id="UP001419268"/>
    </source>
</evidence>
<keyword evidence="3" id="KW-1185">Reference proteome</keyword>
<reference evidence="2 3" key="1">
    <citation type="submission" date="2024-01" db="EMBL/GenBank/DDBJ databases">
        <title>Genome assemblies of Stephania.</title>
        <authorList>
            <person name="Yang L."/>
        </authorList>
    </citation>
    <scope>NUCLEOTIDE SEQUENCE [LARGE SCALE GENOMIC DNA]</scope>
    <source>
        <strain evidence="2">JXDWG</strain>
        <tissue evidence="2">Leaf</tissue>
    </source>
</reference>
<evidence type="ECO:0000256" key="1">
    <source>
        <dbReference type="SAM" id="MobiDB-lite"/>
    </source>
</evidence>
<protein>
    <submittedName>
        <fullName evidence="2">Uncharacterized protein</fullName>
    </submittedName>
</protein>
<feature type="region of interest" description="Disordered" evidence="1">
    <location>
        <begin position="84"/>
        <end position="128"/>
    </location>
</feature>
<accession>A0AAP0PDC5</accession>
<dbReference type="Proteomes" id="UP001419268">
    <property type="component" value="Unassembled WGS sequence"/>
</dbReference>
<sequence length="128" mass="14168">MSEESRRTAQRKSLIFSFPGLLLLDEPTPTRRASKEIGARRLEIDSAQRDGVRRAAQRGGGLCEGADGQQQKWTKRWCSCGEDDEWRHGPPSSGGDELAGRTPTRTTTVAQTASRQRAIKRTTATARQ</sequence>
<comment type="caution">
    <text evidence="2">The sequence shown here is derived from an EMBL/GenBank/DDBJ whole genome shotgun (WGS) entry which is preliminary data.</text>
</comment>
<dbReference type="EMBL" id="JBBNAG010000004">
    <property type="protein sequence ID" value="KAK9139957.1"/>
    <property type="molecule type" value="Genomic_DNA"/>
</dbReference>